<dbReference type="Gene3D" id="2.60.120.430">
    <property type="entry name" value="Galactose-binding lectin"/>
    <property type="match status" value="2"/>
</dbReference>
<dbReference type="SMART" id="SM00220">
    <property type="entry name" value="S_TKc"/>
    <property type="match status" value="1"/>
</dbReference>
<organism evidence="15 16">
    <name type="scientific">Gossypium mustelinum</name>
    <name type="common">Cotton</name>
    <name type="synonym">Gossypium caicoense</name>
    <dbReference type="NCBI Taxonomy" id="34275"/>
    <lineage>
        <taxon>Eukaryota</taxon>
        <taxon>Viridiplantae</taxon>
        <taxon>Streptophyta</taxon>
        <taxon>Embryophyta</taxon>
        <taxon>Tracheophyta</taxon>
        <taxon>Spermatophyta</taxon>
        <taxon>Magnoliopsida</taxon>
        <taxon>eudicotyledons</taxon>
        <taxon>Gunneridae</taxon>
        <taxon>Pentapetalae</taxon>
        <taxon>rosids</taxon>
        <taxon>malvids</taxon>
        <taxon>Malvales</taxon>
        <taxon>Malvaceae</taxon>
        <taxon>Malvoideae</taxon>
        <taxon>Gossypium</taxon>
    </lineage>
</organism>
<dbReference type="GO" id="GO:0004714">
    <property type="term" value="F:transmembrane receptor protein tyrosine kinase activity"/>
    <property type="evidence" value="ECO:0007669"/>
    <property type="project" value="InterPro"/>
</dbReference>
<keyword evidence="4 13" id="KW-0812">Transmembrane</keyword>
<keyword evidence="8 12" id="KW-0067">ATP-binding</keyword>
<keyword evidence="7" id="KW-0418">Kinase</keyword>
<dbReference type="PANTHER" id="PTHR34590">
    <property type="entry name" value="OS03G0124300 PROTEIN-RELATED"/>
    <property type="match status" value="1"/>
</dbReference>
<dbReference type="InterPro" id="IPR011009">
    <property type="entry name" value="Kinase-like_dom_sf"/>
</dbReference>
<dbReference type="PROSITE" id="PS50011">
    <property type="entry name" value="PROTEIN_KINASE_DOM"/>
    <property type="match status" value="1"/>
</dbReference>
<evidence type="ECO:0000256" key="7">
    <source>
        <dbReference type="ARBA" id="ARBA00022777"/>
    </source>
</evidence>
<evidence type="ECO:0000256" key="8">
    <source>
        <dbReference type="ARBA" id="ARBA00022840"/>
    </source>
</evidence>
<evidence type="ECO:0000256" key="2">
    <source>
        <dbReference type="ARBA" id="ARBA00022527"/>
    </source>
</evidence>
<proteinExistence type="predicted"/>
<keyword evidence="6 12" id="KW-0547">Nucleotide-binding</keyword>
<dbReference type="Gene3D" id="1.10.510.10">
    <property type="entry name" value="Transferase(Phosphotransferase) domain 1"/>
    <property type="match status" value="1"/>
</dbReference>
<keyword evidence="9 13" id="KW-1133">Transmembrane helix</keyword>
<accession>A0A5D2UER7</accession>
<protein>
    <recommendedName>
        <fullName evidence="14">Protein kinase domain-containing protein</fullName>
    </recommendedName>
</protein>
<dbReference type="FunFam" id="1.10.510.10:FF:000252">
    <property type="entry name" value="Receptor-like protein kinase FERONIA"/>
    <property type="match status" value="1"/>
</dbReference>
<dbReference type="PANTHER" id="PTHR34590:SF15">
    <property type="entry name" value="PROTEIN KINASE DOMAIN-CONTAINING PROTEIN"/>
    <property type="match status" value="1"/>
</dbReference>
<gene>
    <name evidence="15" type="ORF">E1A91_D07G214400v1</name>
</gene>
<dbReference type="PROSITE" id="PS00108">
    <property type="entry name" value="PROTEIN_KINASE_ST"/>
    <property type="match status" value="1"/>
</dbReference>
<evidence type="ECO:0000256" key="10">
    <source>
        <dbReference type="ARBA" id="ARBA00023136"/>
    </source>
</evidence>
<feature type="binding site" evidence="12">
    <location>
        <position position="544"/>
    </location>
    <ligand>
        <name>ATP</name>
        <dbReference type="ChEBI" id="CHEBI:30616"/>
    </ligand>
</feature>
<keyword evidence="3" id="KW-0808">Transferase</keyword>
<dbReference type="PROSITE" id="PS00107">
    <property type="entry name" value="PROTEIN_KINASE_ATP"/>
    <property type="match status" value="1"/>
</dbReference>
<dbReference type="GO" id="GO:0010038">
    <property type="term" value="P:response to metal ion"/>
    <property type="evidence" value="ECO:0007669"/>
    <property type="project" value="UniProtKB-ARBA"/>
</dbReference>
<dbReference type="FunFam" id="2.60.120.430:FF:000007">
    <property type="entry name" value="FERONIA receptor-like kinase"/>
    <property type="match status" value="1"/>
</dbReference>
<dbReference type="SUPFAM" id="SSF56112">
    <property type="entry name" value="Protein kinase-like (PK-like)"/>
    <property type="match status" value="1"/>
</dbReference>
<dbReference type="AlphaFoldDB" id="A0A5D2UER7"/>
<dbReference type="FunFam" id="3.30.200.20:FF:000039">
    <property type="entry name" value="receptor-like protein kinase FERONIA"/>
    <property type="match status" value="1"/>
</dbReference>
<evidence type="ECO:0000256" key="5">
    <source>
        <dbReference type="ARBA" id="ARBA00022729"/>
    </source>
</evidence>
<evidence type="ECO:0000256" key="1">
    <source>
        <dbReference type="ARBA" id="ARBA00004479"/>
    </source>
</evidence>
<comment type="subcellular location">
    <subcellularLocation>
        <location evidence="1">Membrane</location>
        <topology evidence="1">Single-pass type I membrane protein</topology>
    </subcellularLocation>
</comment>
<evidence type="ECO:0000256" key="12">
    <source>
        <dbReference type="PROSITE-ProRule" id="PRU10141"/>
    </source>
</evidence>
<keyword evidence="10 13" id="KW-0472">Membrane</keyword>
<evidence type="ECO:0000256" key="11">
    <source>
        <dbReference type="ARBA" id="ARBA00023180"/>
    </source>
</evidence>
<keyword evidence="2" id="KW-0723">Serine/threonine-protein kinase</keyword>
<keyword evidence="11" id="KW-0325">Glycoprotein</keyword>
<evidence type="ECO:0000259" key="14">
    <source>
        <dbReference type="PROSITE" id="PS50011"/>
    </source>
</evidence>
<feature type="transmembrane region" description="Helical" evidence="13">
    <location>
        <begin position="458"/>
        <end position="480"/>
    </location>
</feature>
<dbReference type="FunFam" id="2.60.120.430:FF:000003">
    <property type="entry name" value="FERONIA receptor-like kinase"/>
    <property type="match status" value="1"/>
</dbReference>
<sequence>MENPSKTATFSLQNLLFLLLPCLLFFFSQYLVVPVTADFNVNPYYPTENYAIDCGSSVDGESFNSRYWIGDGNGKFSPIEQQNKSSVIKAISEQVDQVPYSTARLSYSQFTYSIPLSPGPKFIRLHFYPISYAGFDDPSKKAIFSVQAGTFTLLRNFSALFHARGELTVVKDFCVNVDQGQRFNLTFTPEITDSYAFINGIEVVSMPTNLYYKPESDEGVTFLGQAQGKLYTLGNNAALEKMYRINVGGREISPGDDTEMFRSWLTDDAYLTIAKPSALPVNGSINLTFSSDTASYSAPREVYVTARTMGMSKTQNENYQLTWEFPVDSGFNYFVRLHFCEFQIEITKEGDRVFEILLANLIAETQADVITWSSGNGIPVYRDYVVSIGKKGNQKQQNLSITLHPSPSWRTLYSDTILNGLEIFKLSNGFSLSGPSFDLTSGPNIHPRKSPVTKKRTIIVGVVAPISGFITVSLLLFLIYRIHSNKFANSRGPTPPSDICPRLSLREIKTATNNFDKSFIIGRGGFGNVYKGFNNASSTPVAIKRLNPSSQQGVLEFRTEIEMLSKLRHQNLVSLIGYCEDKMEMILVYDYMVHGTLRDHLYNTNNPPLQWEQRLKMCIGAAQGLHYLHTGPNHTIIHRDVKTTNILINEKWIAKVSDFGLSKMNDLSNTHISTAVKGSIGYLDPEYYRLQKITEKSDVYSFGVVLCEVLCARAPIDRTTEDHMQISLAEWVQHCYINGILDQVIDTHLQGKIKLASLLKFGEVAINCLASEGIKRPTMSEVVYGLELALKLQGSEMNGNDENHANDSSTIDYHVLFSSGESMKVGR</sequence>
<feature type="domain" description="Protein kinase" evidence="14">
    <location>
        <begin position="515"/>
        <end position="790"/>
    </location>
</feature>
<dbReference type="InterPro" id="IPR017441">
    <property type="entry name" value="Protein_kinase_ATP_BS"/>
</dbReference>
<dbReference type="InterPro" id="IPR045272">
    <property type="entry name" value="ANXUR1/2-like"/>
</dbReference>
<dbReference type="GO" id="GO:0004674">
    <property type="term" value="F:protein serine/threonine kinase activity"/>
    <property type="evidence" value="ECO:0007669"/>
    <property type="project" value="UniProtKB-KW"/>
</dbReference>
<name>A0A5D2UER7_GOSMU</name>
<dbReference type="InterPro" id="IPR001245">
    <property type="entry name" value="Ser-Thr/Tyr_kinase_cat_dom"/>
</dbReference>
<dbReference type="GO" id="GO:0016020">
    <property type="term" value="C:membrane"/>
    <property type="evidence" value="ECO:0007669"/>
    <property type="project" value="UniProtKB-SubCell"/>
</dbReference>
<keyword evidence="5" id="KW-0732">Signal</keyword>
<dbReference type="Pfam" id="PF12819">
    <property type="entry name" value="Malectin_like"/>
    <property type="match status" value="1"/>
</dbReference>
<evidence type="ECO:0000256" key="4">
    <source>
        <dbReference type="ARBA" id="ARBA00022692"/>
    </source>
</evidence>
<dbReference type="Gene3D" id="3.30.200.20">
    <property type="entry name" value="Phosphorylase Kinase, domain 1"/>
    <property type="match status" value="1"/>
</dbReference>
<evidence type="ECO:0000256" key="13">
    <source>
        <dbReference type="SAM" id="Phobius"/>
    </source>
</evidence>
<dbReference type="InterPro" id="IPR024788">
    <property type="entry name" value="Malectin-like_Carb-bd_dom"/>
</dbReference>
<dbReference type="EMBL" id="CM017655">
    <property type="protein sequence ID" value="TYI74626.1"/>
    <property type="molecule type" value="Genomic_DNA"/>
</dbReference>
<dbReference type="InterPro" id="IPR000719">
    <property type="entry name" value="Prot_kinase_dom"/>
</dbReference>
<evidence type="ECO:0000313" key="16">
    <source>
        <dbReference type="Proteomes" id="UP000323597"/>
    </source>
</evidence>
<evidence type="ECO:0000256" key="6">
    <source>
        <dbReference type="ARBA" id="ARBA00022741"/>
    </source>
</evidence>
<dbReference type="Proteomes" id="UP000323597">
    <property type="component" value="Chromosome D07"/>
</dbReference>
<dbReference type="InterPro" id="IPR008271">
    <property type="entry name" value="Ser/Thr_kinase_AS"/>
</dbReference>
<evidence type="ECO:0000256" key="9">
    <source>
        <dbReference type="ARBA" id="ARBA00022989"/>
    </source>
</evidence>
<dbReference type="GO" id="GO:0005524">
    <property type="term" value="F:ATP binding"/>
    <property type="evidence" value="ECO:0007669"/>
    <property type="project" value="UniProtKB-UniRule"/>
</dbReference>
<reference evidence="15 16" key="1">
    <citation type="submission" date="2019-07" db="EMBL/GenBank/DDBJ databases">
        <title>WGS assembly of Gossypium mustelinum.</title>
        <authorList>
            <person name="Chen Z.J."/>
            <person name="Sreedasyam A."/>
            <person name="Ando A."/>
            <person name="Song Q."/>
            <person name="De L."/>
            <person name="Hulse-Kemp A."/>
            <person name="Ding M."/>
            <person name="Ye W."/>
            <person name="Kirkbride R."/>
            <person name="Jenkins J."/>
            <person name="Plott C."/>
            <person name="Lovell J."/>
            <person name="Lin Y.-M."/>
            <person name="Vaughn R."/>
            <person name="Liu B."/>
            <person name="Li W."/>
            <person name="Simpson S."/>
            <person name="Scheffler B."/>
            <person name="Saski C."/>
            <person name="Grover C."/>
            <person name="Hu G."/>
            <person name="Conover J."/>
            <person name="Carlson J."/>
            <person name="Shu S."/>
            <person name="Boston L."/>
            <person name="Williams M."/>
            <person name="Peterson D."/>
            <person name="Mcgee K."/>
            <person name="Jones D."/>
            <person name="Wendel J."/>
            <person name="Stelly D."/>
            <person name="Grimwood J."/>
            <person name="Schmutz J."/>
        </authorList>
    </citation>
    <scope>NUCLEOTIDE SEQUENCE [LARGE SCALE GENOMIC DNA]</scope>
    <source>
        <strain evidence="15">1408120.09</strain>
    </source>
</reference>
<evidence type="ECO:0000313" key="15">
    <source>
        <dbReference type="EMBL" id="TYI74626.1"/>
    </source>
</evidence>
<evidence type="ECO:0000256" key="3">
    <source>
        <dbReference type="ARBA" id="ARBA00022679"/>
    </source>
</evidence>
<keyword evidence="16" id="KW-1185">Reference proteome</keyword>
<dbReference type="CDD" id="cd14066">
    <property type="entry name" value="STKc_IRAK"/>
    <property type="match status" value="1"/>
</dbReference>
<dbReference type="Pfam" id="PF07714">
    <property type="entry name" value="PK_Tyr_Ser-Thr"/>
    <property type="match status" value="1"/>
</dbReference>